<accession>A0A699GFH1</accession>
<comment type="caution">
    <text evidence="2">The sequence shown here is derived from an EMBL/GenBank/DDBJ whole genome shotgun (WGS) entry which is preliminary data.</text>
</comment>
<name>A0A699GFH1_TANCI</name>
<dbReference type="PANTHER" id="PTHR36920">
    <property type="match status" value="1"/>
</dbReference>
<evidence type="ECO:0000313" key="2">
    <source>
        <dbReference type="EMBL" id="GEU28301.1"/>
    </source>
</evidence>
<dbReference type="Gene3D" id="2.40.160.20">
    <property type="match status" value="1"/>
</dbReference>
<evidence type="ECO:0000256" key="1">
    <source>
        <dbReference type="SAM" id="MobiDB-lite"/>
    </source>
</evidence>
<reference evidence="2" key="1">
    <citation type="journal article" date="2019" name="Sci. Rep.">
        <title>Draft genome of Tanacetum cinerariifolium, the natural source of mosquito coil.</title>
        <authorList>
            <person name="Yamashiro T."/>
            <person name="Shiraishi A."/>
            <person name="Satake H."/>
            <person name="Nakayama K."/>
        </authorList>
    </citation>
    <scope>NUCLEOTIDE SEQUENCE</scope>
</reference>
<feature type="compositionally biased region" description="Gly residues" evidence="1">
    <location>
        <begin position="1960"/>
        <end position="1971"/>
    </location>
</feature>
<dbReference type="GO" id="GO:0055085">
    <property type="term" value="P:transmembrane transport"/>
    <property type="evidence" value="ECO:0007669"/>
    <property type="project" value="TreeGrafter"/>
</dbReference>
<dbReference type="SUPFAM" id="SSF56925">
    <property type="entry name" value="OMPA-like"/>
    <property type="match status" value="1"/>
</dbReference>
<feature type="region of interest" description="Disordered" evidence="1">
    <location>
        <begin position="1328"/>
        <end position="1357"/>
    </location>
</feature>
<dbReference type="InterPro" id="IPR005618">
    <property type="entry name" value="OMPW"/>
</dbReference>
<feature type="compositionally biased region" description="Basic residues" evidence="1">
    <location>
        <begin position="1557"/>
        <end position="1570"/>
    </location>
</feature>
<sequence length="2093" mass="225033">MALITAGDRAVLVAFDRTLAWISHHAHRLAANDKIGGAALDDFSTVGGRSGMQQIHQLFAIPLRRVRHHESVHAEPVGGARQAGTADVVGAADQAYFPGHAGAAVQGQHGRHLHGSAAAGQKAFPGVLAQRADAQAHAGVAAVDARAQQHAAAQVHVRPPQLGLVLALQRLPVAHQLFDHDAGIEVFGIHPRQQRRRHVAAADVGGLPRQRCAADAIARGYAGQRQQNGHEAVVLVRRGWRSGRRTGHRFGLVHGPGFVKQFGGAVRQQVEKRARAAVVTGPFVAVEAFGIMQRQHALAAQQSHEGGRDADALLALLAAAPPGKIRSGAAAPADRRGRLSCQGQCAVAGQASQQLLPVRFDQDHQLRKTVQVHVQPQQMVEQLRERVDAGAGIGIGVERDAHLHAAQIGGAARLTYPGGRWPVRQPRDAGDLPLRDGAVLLRVQPQHCGQRGQALLGERAVVERQVRDQAPLVMVAGRLPVRPRRPAQQPDRQRDRFGRQVAAGAAIRHAMRHITVGAGEADGRRRIFQPVRRKILVHQGQRRVVASAERGQRLVALHAPVVAAAAVLFAVAQRVIRHEFGDCAAVRRLAQQVHGVHAVDVGCLPRQLVRRQRVAAAAVGDADRRGPLREQVDHGRAARHQVVGRERAQQARGGVVRAHVGQSQAQRHAGAARQQGLVIRKAHRTHRYASQHLPGSACLHARAAHTHEQQVAQGGAQRRLAVDEQAHRVQRQRGQAQVGCGALDGDAYGRSGLRRQGQRARRLEIRFERHVADGNRRNGNVVRAAELARNSAAAQRLHGRAARHGADAGHLAAPGTAEVDAGDRTRWNRAQEMRVQHTQQRFGEIGVTVVEQLGHARVQECRALQQAFDVGIGAELAIDLQAAGQLGIPRGELGAGAAQHAQFPFVVRQQFFHRGIHGGRSGLALPRRNFMHDGGAGSPVPPLAVTRDLLRHTLPAFPDRILELVPARLRMIRFPRASQVRFGRFPWFIFVAGVAGHRFAVAVGGIIFLERAARVREGFFPVRLEIRRIARRVVAAQDVQAVLVGRGHVARVDAHAAALHGRLHRDRRRQAFDGGRHHFAALQRAGGGQLFGARKVHCLFARTDAVVLGHGSLLRAERGLLHAGAAAQRVGAGPAAGAPHGFVFVDVDRIEIVDDVGRAFGRFLAGGVDGEHHVAAVQCFGVDAAVGVFASQQVAEHGLDVAEYRFVIVDVMGAGNADGIADADRIAVVTAEDQFVLGAIGFGTGFENGCDEGRSVLRGQQLLLQGLIEGRNVVRLAAGNQFAIDNYFGVAPLHAGITQVAFQAGPAGHGAALGEAGVDQRPRAVADGGDRLAGVRNPAPARPWPWGRSASRARPAAPGSGAVLRIRFVPRRRSSGWRCACRLVHALWKKHALATLRPAHRHAFDGAAGHGRDAGAGDAHAAGIDHAHGALRGRRGHRRHAQGRGRRAGAAPGPPSDLCHRPQQGRAPDAHVGPGGHDVPRDADVDRRRLPVDVAAVPGRGNRGRPAQLGAARFAQGLARQARGHGGRLPLSAHFASAGPAVRARGRPHHGTERTSHGQRHGALHHRQRSHAGLPQTQQHRPYRADAAGVCRLQNPLRRLAQESCTVCRNQPCARRDAQGRQHRPDRGPVPLSLLARLRGSEMSKLLAAVVMVSLGVSAGGVMAQESPWLVRARAVHIDPADKSAPVAGVGASDRLSVSDKTIPEVDISYFFTPNWAAELILTYPQKHDVHLDGAKIGTFKHLPPSLLLQYHFTNSSPVKPYLGAGINYTRISSVNLLDGGADLEKDSFGLAVQAGLDYAIDKNWSLNFDVKKVQIRSDVPEWNSAHAQDPAPPDFPADAAAAGRLRRRLRVVLRGRQGRQPCTHRAPRAKAFLEQCHHRRADHATPARLHAPHRTDRFAGRRGGNRTAVRWRQCVDLALRQRGVAGGIADLHPVSGRQGRRRRTDRRVPRRRQRQVRVRGGGAGAGAGGRRGGRRGGRQRASASAAVSGARLAAVTAVNPLVLRRQHPLAFHPSFRPSATSHQRSVRHSRAGGNPISAGNGSRLVRLFSGLLVRLFACSLVRLFACRLSDCRIGSLVGLSDSRTVGSRLTGS</sequence>
<dbReference type="EMBL" id="BKCJ010000004">
    <property type="protein sequence ID" value="GEU28301.1"/>
    <property type="molecule type" value="Genomic_DNA"/>
</dbReference>
<feature type="compositionally biased region" description="Basic residues" evidence="1">
    <location>
        <begin position="1939"/>
        <end position="1958"/>
    </location>
</feature>
<feature type="compositionally biased region" description="Low complexity" evidence="1">
    <location>
        <begin position="1345"/>
        <end position="1357"/>
    </location>
</feature>
<feature type="region of interest" description="Disordered" evidence="1">
    <location>
        <begin position="1930"/>
        <end position="1986"/>
    </location>
</feature>
<gene>
    <name evidence="2" type="ORF">Tci_000279</name>
</gene>
<feature type="region of interest" description="Disordered" evidence="1">
    <location>
        <begin position="1428"/>
        <end position="1484"/>
    </location>
</feature>
<feature type="region of interest" description="Disordered" evidence="1">
    <location>
        <begin position="2014"/>
        <end position="2037"/>
    </location>
</feature>
<feature type="region of interest" description="Disordered" evidence="1">
    <location>
        <begin position="1542"/>
        <end position="1583"/>
    </location>
</feature>
<organism evidence="2">
    <name type="scientific">Tanacetum cinerariifolium</name>
    <name type="common">Dalmatian daisy</name>
    <name type="synonym">Chrysanthemum cinerariifolium</name>
    <dbReference type="NCBI Taxonomy" id="118510"/>
    <lineage>
        <taxon>Eukaryota</taxon>
        <taxon>Viridiplantae</taxon>
        <taxon>Streptophyta</taxon>
        <taxon>Embryophyta</taxon>
        <taxon>Tracheophyta</taxon>
        <taxon>Spermatophyta</taxon>
        <taxon>Magnoliopsida</taxon>
        <taxon>eudicotyledons</taxon>
        <taxon>Gunneridae</taxon>
        <taxon>Pentapetalae</taxon>
        <taxon>asterids</taxon>
        <taxon>campanulids</taxon>
        <taxon>Asterales</taxon>
        <taxon>Asteraceae</taxon>
        <taxon>Asteroideae</taxon>
        <taxon>Anthemideae</taxon>
        <taxon>Anthemidinae</taxon>
        <taxon>Tanacetum</taxon>
    </lineage>
</organism>
<feature type="compositionally biased region" description="Basic residues" evidence="1">
    <location>
        <begin position="1429"/>
        <end position="1447"/>
    </location>
</feature>
<dbReference type="Pfam" id="PF03922">
    <property type="entry name" value="OmpW"/>
    <property type="match status" value="1"/>
</dbReference>
<dbReference type="PANTHER" id="PTHR36920:SF1">
    <property type="entry name" value="OUTER MEMBRANE PROTEIN W"/>
    <property type="match status" value="1"/>
</dbReference>
<proteinExistence type="predicted"/>
<dbReference type="InterPro" id="IPR011250">
    <property type="entry name" value="OMP/PagP_B-barrel"/>
</dbReference>
<dbReference type="GO" id="GO:0019867">
    <property type="term" value="C:outer membrane"/>
    <property type="evidence" value="ECO:0007669"/>
    <property type="project" value="InterPro"/>
</dbReference>
<protein>
    <submittedName>
        <fullName evidence="2">Uncharacterized protein</fullName>
    </submittedName>
</protein>